<dbReference type="OrthoDB" id="9804920at2"/>
<evidence type="ECO:0000313" key="2">
    <source>
        <dbReference type="Proteomes" id="UP000294937"/>
    </source>
</evidence>
<dbReference type="PROSITE" id="PS51365">
    <property type="entry name" value="RENAL_DIPEPTIDASE_2"/>
    <property type="match status" value="1"/>
</dbReference>
<dbReference type="Pfam" id="PF01244">
    <property type="entry name" value="Peptidase_M19"/>
    <property type="match status" value="1"/>
</dbReference>
<name>A0A4V6NZ72_9BACL</name>
<comment type="caution">
    <text evidence="1">The sequence shown here is derived from an EMBL/GenBank/DDBJ whole genome shotgun (WGS) entry which is preliminary data.</text>
</comment>
<dbReference type="PANTHER" id="PTHR10443:SF12">
    <property type="entry name" value="DIPEPTIDASE"/>
    <property type="match status" value="1"/>
</dbReference>
<dbReference type="GO" id="GO:0006508">
    <property type="term" value="P:proteolysis"/>
    <property type="evidence" value="ECO:0007669"/>
    <property type="project" value="InterPro"/>
</dbReference>
<dbReference type="InterPro" id="IPR008257">
    <property type="entry name" value="Pept_M19"/>
</dbReference>
<dbReference type="InterPro" id="IPR032466">
    <property type="entry name" value="Metal_Hydrolase"/>
</dbReference>
<gene>
    <name evidence="1" type="ORF">EDD58_11162</name>
</gene>
<dbReference type="RefSeq" id="WP_131926625.1">
    <property type="nucleotide sequence ID" value="NZ_SMAG01000011.1"/>
</dbReference>
<dbReference type="PROSITE" id="PS00869">
    <property type="entry name" value="RENAL_DIPEPTIDASE_1"/>
    <property type="match status" value="1"/>
</dbReference>
<dbReference type="Proteomes" id="UP000294937">
    <property type="component" value="Unassembled WGS sequence"/>
</dbReference>
<protein>
    <submittedName>
        <fullName evidence="1">Membrane dipeptidase</fullName>
    </submittedName>
</protein>
<sequence>MYWFDGHCDVLWRRWDSRFQNENRDFYDLHSSLDVNEHYMKEIHQVLQVFATFVPTKVAVGQRFATALAQIDDFYEHIIRDGEKLFPVTTREDIHECSPQRMGALLAMEGADALQGELSNLRTFYRLGVRQIGLTWNYANEVADGIEEDRGGGLTRFGRQVVEEMMRFQMILDVSHLSVRGFWEVVDVDQLPVIASHSNSLTICQHKRNLDDSQIRAIIEKQGLIGLTYYPPFVHQGNSKVTIAHLLRHVEYICELGGENQLCFGSDFDGIDVKIVGLENVRQVQNLKEALLQRYPESLVQKWAWKNACSFYAKHLMSKSD</sequence>
<dbReference type="CDD" id="cd01301">
    <property type="entry name" value="rDP_like"/>
    <property type="match status" value="1"/>
</dbReference>
<organism evidence="1 2">
    <name type="scientific">Hazenella coriacea</name>
    <dbReference type="NCBI Taxonomy" id="1179467"/>
    <lineage>
        <taxon>Bacteria</taxon>
        <taxon>Bacillati</taxon>
        <taxon>Bacillota</taxon>
        <taxon>Bacilli</taxon>
        <taxon>Bacillales</taxon>
        <taxon>Thermoactinomycetaceae</taxon>
        <taxon>Hazenella</taxon>
    </lineage>
</organism>
<dbReference type="Gene3D" id="3.20.20.140">
    <property type="entry name" value="Metal-dependent hydrolases"/>
    <property type="match status" value="1"/>
</dbReference>
<dbReference type="SUPFAM" id="SSF51556">
    <property type="entry name" value="Metallo-dependent hydrolases"/>
    <property type="match status" value="1"/>
</dbReference>
<keyword evidence="2" id="KW-1185">Reference proteome</keyword>
<evidence type="ECO:0000313" key="1">
    <source>
        <dbReference type="EMBL" id="TCS92598.1"/>
    </source>
</evidence>
<reference evidence="1 2" key="1">
    <citation type="submission" date="2019-03" db="EMBL/GenBank/DDBJ databases">
        <title>Genomic Encyclopedia of Type Strains, Phase IV (KMG-IV): sequencing the most valuable type-strain genomes for metagenomic binning, comparative biology and taxonomic classification.</title>
        <authorList>
            <person name="Goeker M."/>
        </authorList>
    </citation>
    <scope>NUCLEOTIDE SEQUENCE [LARGE SCALE GENOMIC DNA]</scope>
    <source>
        <strain evidence="1 2">DSM 45707</strain>
    </source>
</reference>
<dbReference type="InterPro" id="IPR000180">
    <property type="entry name" value="Dipep_AS"/>
</dbReference>
<proteinExistence type="predicted"/>
<dbReference type="PANTHER" id="PTHR10443">
    <property type="entry name" value="MICROSOMAL DIPEPTIDASE"/>
    <property type="match status" value="1"/>
</dbReference>
<dbReference type="GO" id="GO:0070573">
    <property type="term" value="F:metallodipeptidase activity"/>
    <property type="evidence" value="ECO:0007669"/>
    <property type="project" value="InterPro"/>
</dbReference>
<dbReference type="EMBL" id="SMAG01000011">
    <property type="protein sequence ID" value="TCS92598.1"/>
    <property type="molecule type" value="Genomic_DNA"/>
</dbReference>
<dbReference type="AlphaFoldDB" id="A0A4V6NZ72"/>
<accession>A0A4V6NZ72</accession>